<dbReference type="Proteomes" id="UP001241758">
    <property type="component" value="Unassembled WGS sequence"/>
</dbReference>
<accession>A0ABT6WKF0</accession>
<comment type="caution">
    <text evidence="2">The sequence shown here is derived from an EMBL/GenBank/DDBJ whole genome shotgun (WGS) entry which is preliminary data.</text>
</comment>
<feature type="transmembrane region" description="Helical" evidence="1">
    <location>
        <begin position="149"/>
        <end position="171"/>
    </location>
</feature>
<keyword evidence="1" id="KW-0812">Transmembrane</keyword>
<organism evidence="2 3">
    <name type="scientific">Actinoplanes sandaracinus</name>
    <dbReference type="NCBI Taxonomy" id="3045177"/>
    <lineage>
        <taxon>Bacteria</taxon>
        <taxon>Bacillati</taxon>
        <taxon>Actinomycetota</taxon>
        <taxon>Actinomycetes</taxon>
        <taxon>Micromonosporales</taxon>
        <taxon>Micromonosporaceae</taxon>
        <taxon>Actinoplanes</taxon>
    </lineage>
</organism>
<feature type="transmembrane region" description="Helical" evidence="1">
    <location>
        <begin position="117"/>
        <end position="137"/>
    </location>
</feature>
<proteinExistence type="predicted"/>
<keyword evidence="3" id="KW-1185">Reference proteome</keyword>
<protein>
    <recommendedName>
        <fullName evidence="4">DUF3040 domain-containing protein</fullName>
    </recommendedName>
</protein>
<dbReference type="EMBL" id="JASCTH010000010">
    <property type="protein sequence ID" value="MDI6100217.1"/>
    <property type="molecule type" value="Genomic_DNA"/>
</dbReference>
<sequence>MNKPPTTAERVLELRTEMDARIQAQRHAPLPRWLAHRSTRRAIAAGPPLTVLACGLLTATRPDDAVGTALLGATAALALASLLLLRRASRLLDTAPDRLLDEREIGERNAAHRRAHALTIGLFALLMIVAVADALMTRSGGAALIPGDNWIQVMVTAMLVAGMIPAAVMAWRWTDLTDEDLG</sequence>
<gene>
    <name evidence="2" type="ORF">QLQ12_16555</name>
</gene>
<keyword evidence="1" id="KW-1133">Transmembrane helix</keyword>
<evidence type="ECO:0000313" key="3">
    <source>
        <dbReference type="Proteomes" id="UP001241758"/>
    </source>
</evidence>
<keyword evidence="1" id="KW-0472">Membrane</keyword>
<feature type="transmembrane region" description="Helical" evidence="1">
    <location>
        <begin position="65"/>
        <end position="85"/>
    </location>
</feature>
<evidence type="ECO:0008006" key="4">
    <source>
        <dbReference type="Google" id="ProtNLM"/>
    </source>
</evidence>
<reference evidence="2 3" key="1">
    <citation type="submission" date="2023-05" db="EMBL/GenBank/DDBJ databases">
        <title>Actinoplanes sp. NEAU-A12 genome sequencing.</title>
        <authorList>
            <person name="Wang Z.-S."/>
        </authorList>
    </citation>
    <scope>NUCLEOTIDE SEQUENCE [LARGE SCALE GENOMIC DNA]</scope>
    <source>
        <strain evidence="2 3">NEAU-A12</strain>
    </source>
</reference>
<evidence type="ECO:0000313" key="2">
    <source>
        <dbReference type="EMBL" id="MDI6100217.1"/>
    </source>
</evidence>
<evidence type="ECO:0000256" key="1">
    <source>
        <dbReference type="SAM" id="Phobius"/>
    </source>
</evidence>
<name>A0ABT6WKF0_9ACTN</name>
<dbReference type="RefSeq" id="WP_282760876.1">
    <property type="nucleotide sequence ID" value="NZ_JASCTH010000010.1"/>
</dbReference>
<feature type="transmembrane region" description="Helical" evidence="1">
    <location>
        <begin position="42"/>
        <end position="59"/>
    </location>
</feature>